<evidence type="ECO:0000256" key="11">
    <source>
        <dbReference type="ARBA" id="ARBA00022759"/>
    </source>
</evidence>
<feature type="domain" description="RNase III" evidence="18">
    <location>
        <begin position="11"/>
        <end position="139"/>
    </location>
</feature>
<proteinExistence type="inferred from homology"/>
<accession>A0A095Z4X0</accession>
<dbReference type="GO" id="GO:0019843">
    <property type="term" value="F:rRNA binding"/>
    <property type="evidence" value="ECO:0007669"/>
    <property type="project" value="UniProtKB-KW"/>
</dbReference>
<comment type="function">
    <text evidence="15 16">Digests double-stranded RNA. Involved in the processing of primary rRNA transcript to yield the immediate precursors to the large and small rRNAs (23S and 16S). Processes some mRNAs, and tRNAs when they are encoded in the rRNA operon. Processes pre-crRNA and tracrRNA of type II CRISPR loci if present in the organism.</text>
</comment>
<feature type="active site" evidence="16">
    <location>
        <position position="56"/>
    </location>
</feature>
<dbReference type="PANTHER" id="PTHR14950:SF37">
    <property type="entry name" value="ENDORIBONUCLEASE DICER"/>
    <property type="match status" value="1"/>
</dbReference>
<dbReference type="Pfam" id="PF14622">
    <property type="entry name" value="Ribonucleas_3_3"/>
    <property type="match status" value="1"/>
</dbReference>
<dbReference type="FunFam" id="1.10.1520.10:FF:000001">
    <property type="entry name" value="Ribonuclease 3"/>
    <property type="match status" value="1"/>
</dbReference>
<evidence type="ECO:0000259" key="17">
    <source>
        <dbReference type="PROSITE" id="PS50137"/>
    </source>
</evidence>
<dbReference type="EC" id="3.1.26.3" evidence="16"/>
<dbReference type="OrthoDB" id="9805026at2"/>
<keyword evidence="7 16" id="KW-0507">mRNA processing</keyword>
<evidence type="ECO:0000256" key="3">
    <source>
        <dbReference type="ARBA" id="ARBA00010183"/>
    </source>
</evidence>
<feature type="domain" description="DRBM" evidence="17">
    <location>
        <begin position="167"/>
        <end position="236"/>
    </location>
</feature>
<comment type="subcellular location">
    <subcellularLocation>
        <location evidence="2 16">Cytoplasm</location>
    </subcellularLocation>
</comment>
<evidence type="ECO:0000313" key="19">
    <source>
        <dbReference type="EMBL" id="KGF03544.1"/>
    </source>
</evidence>
<keyword evidence="6 16" id="KW-0698">rRNA processing</keyword>
<evidence type="ECO:0000256" key="12">
    <source>
        <dbReference type="ARBA" id="ARBA00022801"/>
    </source>
</evidence>
<comment type="cofactor">
    <cofactor evidence="16">
        <name>Mg(2+)</name>
        <dbReference type="ChEBI" id="CHEBI:18420"/>
    </cofactor>
</comment>
<dbReference type="GO" id="GO:0046872">
    <property type="term" value="F:metal ion binding"/>
    <property type="evidence" value="ECO:0007669"/>
    <property type="project" value="UniProtKB-KW"/>
</dbReference>
<dbReference type="CDD" id="cd00593">
    <property type="entry name" value="RIBOc"/>
    <property type="match status" value="1"/>
</dbReference>
<keyword evidence="5 16" id="KW-0963">Cytoplasm</keyword>
<dbReference type="Proteomes" id="UP000029579">
    <property type="component" value="Unassembled WGS sequence"/>
</dbReference>
<sequence length="237" mass="27562">MSLSKDRLEKIEEFEKSIGYTFNDKTLIDVAFTHSSFTNEARIKTKSNERLEFLGDTILDMVVSEYLFKNYKEKPEGWLTRTRSRIVCTDSFAKACEKFDLTKYLRFGMGEKKQGGKLKKHVKADTFEAFCAAIYLDSSYQRLFEFLKSNYSEEVLQIINDDSLFLDYKTRLQEYYNAHSKKNLSYELIKEVGPEHDKTFTMEVRLGNRALAQGEGKNKKTAEQMAAKAAYEIIKND</sequence>
<comment type="catalytic activity">
    <reaction evidence="1 16">
        <text>Endonucleolytic cleavage to 5'-phosphomonoester.</text>
        <dbReference type="EC" id="3.1.26.3"/>
    </reaction>
</comment>
<feature type="binding site" evidence="16">
    <location>
        <position position="128"/>
    </location>
    <ligand>
        <name>Mg(2+)</name>
        <dbReference type="ChEBI" id="CHEBI:18420"/>
    </ligand>
</feature>
<keyword evidence="11 16" id="KW-0255">Endonuclease</keyword>
<keyword evidence="13 16" id="KW-0460">Magnesium</keyword>
<dbReference type="GO" id="GO:0006364">
    <property type="term" value="P:rRNA processing"/>
    <property type="evidence" value="ECO:0007669"/>
    <property type="project" value="UniProtKB-UniRule"/>
</dbReference>
<dbReference type="InterPro" id="IPR014720">
    <property type="entry name" value="dsRBD_dom"/>
</dbReference>
<evidence type="ECO:0000256" key="15">
    <source>
        <dbReference type="ARBA" id="ARBA00049596"/>
    </source>
</evidence>
<keyword evidence="16" id="KW-0699">rRNA-binding</keyword>
<dbReference type="Pfam" id="PF00035">
    <property type="entry name" value="dsrm"/>
    <property type="match status" value="1"/>
</dbReference>
<evidence type="ECO:0000256" key="8">
    <source>
        <dbReference type="ARBA" id="ARBA00022694"/>
    </source>
</evidence>
<dbReference type="FunFam" id="3.30.160.20:FF:000003">
    <property type="entry name" value="Ribonuclease 3"/>
    <property type="match status" value="1"/>
</dbReference>
<dbReference type="HAMAP" id="MF_00104">
    <property type="entry name" value="RNase_III"/>
    <property type="match status" value="1"/>
</dbReference>
<dbReference type="GO" id="GO:0008033">
    <property type="term" value="P:tRNA processing"/>
    <property type="evidence" value="ECO:0007669"/>
    <property type="project" value="UniProtKB-KW"/>
</dbReference>
<organism evidence="19 20">
    <name type="scientific">Anaerococcus lactolyticus S7-1-13</name>
    <dbReference type="NCBI Taxonomy" id="1284686"/>
    <lineage>
        <taxon>Bacteria</taxon>
        <taxon>Bacillati</taxon>
        <taxon>Bacillota</taxon>
        <taxon>Tissierellia</taxon>
        <taxon>Tissierellales</taxon>
        <taxon>Peptoniphilaceae</taxon>
        <taxon>Anaerococcus</taxon>
    </lineage>
</organism>
<dbReference type="SMART" id="SM00535">
    <property type="entry name" value="RIBOc"/>
    <property type="match status" value="1"/>
</dbReference>
<keyword evidence="8 16" id="KW-0819">tRNA processing</keyword>
<dbReference type="Gene3D" id="3.30.160.20">
    <property type="match status" value="1"/>
</dbReference>
<dbReference type="AlphaFoldDB" id="A0A095Z4X0"/>
<dbReference type="SUPFAM" id="SSF69065">
    <property type="entry name" value="RNase III domain-like"/>
    <property type="match status" value="1"/>
</dbReference>
<comment type="subunit">
    <text evidence="4 16">Homodimer.</text>
</comment>
<evidence type="ECO:0000259" key="18">
    <source>
        <dbReference type="PROSITE" id="PS50142"/>
    </source>
</evidence>
<evidence type="ECO:0000256" key="16">
    <source>
        <dbReference type="HAMAP-Rule" id="MF_00104"/>
    </source>
</evidence>
<dbReference type="eggNOG" id="COG0571">
    <property type="taxonomic scope" value="Bacteria"/>
</dbReference>
<dbReference type="NCBIfam" id="TIGR02191">
    <property type="entry name" value="RNaseIII"/>
    <property type="match status" value="1"/>
</dbReference>
<evidence type="ECO:0000313" key="20">
    <source>
        <dbReference type="Proteomes" id="UP000029579"/>
    </source>
</evidence>
<dbReference type="CDD" id="cd10845">
    <property type="entry name" value="DSRM_RNAse_III_family"/>
    <property type="match status" value="1"/>
</dbReference>
<dbReference type="EMBL" id="JRMW01000038">
    <property type="protein sequence ID" value="KGF03544.1"/>
    <property type="molecule type" value="Genomic_DNA"/>
</dbReference>
<dbReference type="InterPro" id="IPR000999">
    <property type="entry name" value="RNase_III_dom"/>
</dbReference>
<keyword evidence="12 16" id="KW-0378">Hydrolase</keyword>
<protein>
    <recommendedName>
        <fullName evidence="16">Ribonuclease 3</fullName>
        <ecNumber evidence="16">3.1.26.3</ecNumber>
    </recommendedName>
    <alternativeName>
        <fullName evidence="16">Ribonuclease III</fullName>
        <shortName evidence="16">RNase III</shortName>
    </alternativeName>
</protein>
<evidence type="ECO:0000256" key="7">
    <source>
        <dbReference type="ARBA" id="ARBA00022664"/>
    </source>
</evidence>
<dbReference type="GO" id="GO:0005737">
    <property type="term" value="C:cytoplasm"/>
    <property type="evidence" value="ECO:0007669"/>
    <property type="project" value="UniProtKB-SubCell"/>
</dbReference>
<evidence type="ECO:0000256" key="1">
    <source>
        <dbReference type="ARBA" id="ARBA00000109"/>
    </source>
</evidence>
<dbReference type="GO" id="GO:0042802">
    <property type="term" value="F:identical protein binding"/>
    <property type="evidence" value="ECO:0007669"/>
    <property type="project" value="UniProtKB-ARBA"/>
</dbReference>
<evidence type="ECO:0000256" key="6">
    <source>
        <dbReference type="ARBA" id="ARBA00022552"/>
    </source>
</evidence>
<dbReference type="InterPro" id="IPR011907">
    <property type="entry name" value="RNase_III"/>
</dbReference>
<dbReference type="PANTHER" id="PTHR14950">
    <property type="entry name" value="DICER-RELATED"/>
    <property type="match status" value="1"/>
</dbReference>
<evidence type="ECO:0000256" key="9">
    <source>
        <dbReference type="ARBA" id="ARBA00022722"/>
    </source>
</evidence>
<dbReference type="PROSITE" id="PS50137">
    <property type="entry name" value="DS_RBD"/>
    <property type="match status" value="1"/>
</dbReference>
<evidence type="ECO:0000256" key="14">
    <source>
        <dbReference type="ARBA" id="ARBA00022884"/>
    </source>
</evidence>
<dbReference type="RefSeq" id="WP_004830026.1">
    <property type="nucleotide sequence ID" value="NZ_JRMW01000038.1"/>
</dbReference>
<feature type="active site" evidence="16">
    <location>
        <position position="128"/>
    </location>
</feature>
<gene>
    <name evidence="16" type="primary">rnc</name>
    <name evidence="19" type="ORF">HMPREF1630_07000</name>
</gene>
<keyword evidence="9 16" id="KW-0540">Nuclease</keyword>
<name>A0A095Z4X0_9FIRM</name>
<evidence type="ECO:0000256" key="2">
    <source>
        <dbReference type="ARBA" id="ARBA00004496"/>
    </source>
</evidence>
<dbReference type="InterPro" id="IPR036389">
    <property type="entry name" value="RNase_III_sf"/>
</dbReference>
<evidence type="ECO:0000256" key="13">
    <source>
        <dbReference type="ARBA" id="ARBA00022842"/>
    </source>
</evidence>
<evidence type="ECO:0000256" key="5">
    <source>
        <dbReference type="ARBA" id="ARBA00022490"/>
    </source>
</evidence>
<comment type="similarity">
    <text evidence="3">Belongs to the ribonuclease III family.</text>
</comment>
<dbReference type="GO" id="GO:0006397">
    <property type="term" value="P:mRNA processing"/>
    <property type="evidence" value="ECO:0007669"/>
    <property type="project" value="UniProtKB-UniRule"/>
</dbReference>
<feature type="binding site" evidence="16">
    <location>
        <position position="125"/>
    </location>
    <ligand>
        <name>Mg(2+)</name>
        <dbReference type="ChEBI" id="CHEBI:18420"/>
    </ligand>
</feature>
<comment type="caution">
    <text evidence="19">The sequence shown here is derived from an EMBL/GenBank/DDBJ whole genome shotgun (WGS) entry which is preliminary data.</text>
</comment>
<evidence type="ECO:0000256" key="10">
    <source>
        <dbReference type="ARBA" id="ARBA00022723"/>
    </source>
</evidence>
<reference evidence="19 20" key="1">
    <citation type="submission" date="2014-07" db="EMBL/GenBank/DDBJ databases">
        <authorList>
            <person name="McCorrison J."/>
            <person name="Sanka R."/>
            <person name="Torralba M."/>
            <person name="Gillis M."/>
            <person name="Haft D.H."/>
            <person name="Methe B."/>
            <person name="Sutton G."/>
            <person name="Nelson K.E."/>
        </authorList>
    </citation>
    <scope>NUCLEOTIDE SEQUENCE [LARGE SCALE GENOMIC DNA]</scope>
    <source>
        <strain evidence="19 20">S7-1-13</strain>
    </source>
</reference>
<evidence type="ECO:0000256" key="4">
    <source>
        <dbReference type="ARBA" id="ARBA00011738"/>
    </source>
</evidence>
<dbReference type="Gene3D" id="1.10.1520.10">
    <property type="entry name" value="Ribonuclease III domain"/>
    <property type="match status" value="1"/>
</dbReference>
<dbReference type="SMART" id="SM00358">
    <property type="entry name" value="DSRM"/>
    <property type="match status" value="1"/>
</dbReference>
<keyword evidence="10 16" id="KW-0479">Metal-binding</keyword>
<dbReference type="PROSITE" id="PS50142">
    <property type="entry name" value="RNASE_3_2"/>
    <property type="match status" value="1"/>
</dbReference>
<dbReference type="GO" id="GO:0004525">
    <property type="term" value="F:ribonuclease III activity"/>
    <property type="evidence" value="ECO:0007669"/>
    <property type="project" value="UniProtKB-UniRule"/>
</dbReference>
<dbReference type="SUPFAM" id="SSF54768">
    <property type="entry name" value="dsRNA-binding domain-like"/>
    <property type="match status" value="1"/>
</dbReference>
<feature type="binding site" evidence="16">
    <location>
        <position position="52"/>
    </location>
    <ligand>
        <name>Mg(2+)</name>
        <dbReference type="ChEBI" id="CHEBI:18420"/>
    </ligand>
</feature>
<keyword evidence="14 16" id="KW-0694">RNA-binding</keyword>